<dbReference type="Pfam" id="PF00001">
    <property type="entry name" value="7tm_1"/>
    <property type="match status" value="1"/>
</dbReference>
<sequence length="388" mass="44461">MPNMTVDINGTSYPAVNYFNEPYFLYPISALYVIIIIISTIGCSLVILTICRCQSLRNSTTNFFILSLAVSDLITATAAMTLDLDLLLHNNKWQYSALVCEIWATIYLSTVPISILTLLAVGLDRYKTLSDPMSRFREYQFMTRKRAAIVIIVIWIYCIVFASIPFMGWKHHPVSVREGECLFNITYIYSATSSLMNFILPLIITTFLYGKIYLIARRHGSENFSQSICYMHKLPNTTEQKAFMNNLKAVRTVSAIVCGFLICWMPFTILSITMCFCRECVENIPEKLYASLLLLGYSNCALNPFLYSFKNKKFRKCCKLMLRSLLPKHRPAVSRPTAFELQAVLRKHRCSDVLFERTHSLKLTSLCRFHSVPNVLHLPMEKNLAVNC</sequence>
<keyword evidence="8 9" id="KW-0807">Transducer</keyword>
<keyword evidence="6 10" id="KW-0472">Membrane</keyword>
<reference evidence="12" key="1">
    <citation type="submission" date="2022-11" db="UniProtKB">
        <authorList>
            <consortium name="EnsemblMetazoa"/>
        </authorList>
    </citation>
    <scope>IDENTIFICATION</scope>
</reference>
<feature type="domain" description="G-protein coupled receptors family 1 profile" evidence="11">
    <location>
        <begin position="42"/>
        <end position="307"/>
    </location>
</feature>
<dbReference type="GeneID" id="110244499"/>
<evidence type="ECO:0000256" key="6">
    <source>
        <dbReference type="ARBA" id="ARBA00023136"/>
    </source>
</evidence>
<feature type="transmembrane region" description="Helical" evidence="10">
    <location>
        <begin position="102"/>
        <end position="126"/>
    </location>
</feature>
<proteinExistence type="inferred from homology"/>
<feature type="transmembrane region" description="Helical" evidence="10">
    <location>
        <begin position="63"/>
        <end position="82"/>
    </location>
</feature>
<dbReference type="EnsemblMetazoa" id="XM_021050708.2">
    <property type="protein sequence ID" value="XP_020906367.1"/>
    <property type="gene ID" value="LOC110244499"/>
</dbReference>
<dbReference type="PRINTS" id="PR00237">
    <property type="entry name" value="GPCRRHODOPSN"/>
</dbReference>
<dbReference type="RefSeq" id="XP_020906367.1">
    <property type="nucleotide sequence ID" value="XM_021050708.2"/>
</dbReference>
<dbReference type="InterPro" id="IPR017452">
    <property type="entry name" value="GPCR_Rhodpsn_7TM"/>
</dbReference>
<evidence type="ECO:0000256" key="7">
    <source>
        <dbReference type="ARBA" id="ARBA00023170"/>
    </source>
</evidence>
<protein>
    <recommendedName>
        <fullName evidence="11">G-protein coupled receptors family 1 profile domain-containing protein</fullName>
    </recommendedName>
</protein>
<organism evidence="12 13">
    <name type="scientific">Exaiptasia diaphana</name>
    <name type="common">Tropical sea anemone</name>
    <name type="synonym">Aiptasia pulchella</name>
    <dbReference type="NCBI Taxonomy" id="2652724"/>
    <lineage>
        <taxon>Eukaryota</taxon>
        <taxon>Metazoa</taxon>
        <taxon>Cnidaria</taxon>
        <taxon>Anthozoa</taxon>
        <taxon>Hexacorallia</taxon>
        <taxon>Actiniaria</taxon>
        <taxon>Aiptasiidae</taxon>
        <taxon>Exaiptasia</taxon>
    </lineage>
</organism>
<feature type="transmembrane region" description="Helical" evidence="10">
    <location>
        <begin position="288"/>
        <end position="309"/>
    </location>
</feature>
<dbReference type="CDD" id="cd14967">
    <property type="entry name" value="7tmA_amine_R-like"/>
    <property type="match status" value="1"/>
</dbReference>
<keyword evidence="3 9" id="KW-0812">Transmembrane</keyword>
<keyword evidence="13" id="KW-1185">Reference proteome</keyword>
<evidence type="ECO:0000313" key="12">
    <source>
        <dbReference type="EnsemblMetazoa" id="XP_020906367.1"/>
    </source>
</evidence>
<evidence type="ECO:0000256" key="2">
    <source>
        <dbReference type="ARBA" id="ARBA00022475"/>
    </source>
</evidence>
<feature type="transmembrane region" description="Helical" evidence="10">
    <location>
        <begin position="24"/>
        <end position="51"/>
    </location>
</feature>
<keyword evidence="2" id="KW-1003">Cell membrane</keyword>
<keyword evidence="5 9" id="KW-0297">G-protein coupled receptor</keyword>
<dbReference type="OMA" id="CIFNITH"/>
<evidence type="ECO:0000256" key="8">
    <source>
        <dbReference type="ARBA" id="ARBA00023224"/>
    </source>
</evidence>
<dbReference type="KEGG" id="epa:110244499"/>
<feature type="transmembrane region" description="Helical" evidence="10">
    <location>
        <begin position="147"/>
        <end position="167"/>
    </location>
</feature>
<dbReference type="GO" id="GO:0030594">
    <property type="term" value="F:neurotransmitter receptor activity"/>
    <property type="evidence" value="ECO:0007669"/>
    <property type="project" value="TreeGrafter"/>
</dbReference>
<dbReference type="PROSITE" id="PS50262">
    <property type="entry name" value="G_PROTEIN_RECEP_F1_2"/>
    <property type="match status" value="1"/>
</dbReference>
<dbReference type="InterPro" id="IPR000276">
    <property type="entry name" value="GPCR_Rhodpsn"/>
</dbReference>
<evidence type="ECO:0000256" key="4">
    <source>
        <dbReference type="ARBA" id="ARBA00022989"/>
    </source>
</evidence>
<dbReference type="RefSeq" id="XP_020906365.1">
    <property type="nucleotide sequence ID" value="XM_021050706.2"/>
</dbReference>
<dbReference type="EnsemblMetazoa" id="XM_021050706.2">
    <property type="protein sequence ID" value="XP_020906365.1"/>
    <property type="gene ID" value="LOC110244499"/>
</dbReference>
<feature type="transmembrane region" description="Helical" evidence="10">
    <location>
        <begin position="187"/>
        <end position="209"/>
    </location>
</feature>
<evidence type="ECO:0000256" key="1">
    <source>
        <dbReference type="ARBA" id="ARBA00004651"/>
    </source>
</evidence>
<dbReference type="AlphaFoldDB" id="A0A913XM98"/>
<dbReference type="EnsemblMetazoa" id="XM_021050707.2">
    <property type="protein sequence ID" value="XP_020906366.1"/>
    <property type="gene ID" value="LOC110244499"/>
</dbReference>
<dbReference type="Gene3D" id="1.20.1070.10">
    <property type="entry name" value="Rhodopsin 7-helix transmembrane proteins"/>
    <property type="match status" value="1"/>
</dbReference>
<dbReference type="GO" id="GO:0030425">
    <property type="term" value="C:dendrite"/>
    <property type="evidence" value="ECO:0007669"/>
    <property type="project" value="TreeGrafter"/>
</dbReference>
<dbReference type="GO" id="GO:0005886">
    <property type="term" value="C:plasma membrane"/>
    <property type="evidence" value="ECO:0007669"/>
    <property type="project" value="UniProtKB-SubCell"/>
</dbReference>
<comment type="similarity">
    <text evidence="9">Belongs to the G-protein coupled receptor 1 family.</text>
</comment>
<name>A0A913XM98_EXADI</name>
<evidence type="ECO:0000256" key="5">
    <source>
        <dbReference type="ARBA" id="ARBA00023040"/>
    </source>
</evidence>
<evidence type="ECO:0000256" key="10">
    <source>
        <dbReference type="SAM" id="Phobius"/>
    </source>
</evidence>
<dbReference type="PANTHER" id="PTHR24247:SF278">
    <property type="entry name" value="HISTAMINE H2 RECEPTOR"/>
    <property type="match status" value="1"/>
</dbReference>
<evidence type="ECO:0000313" key="13">
    <source>
        <dbReference type="Proteomes" id="UP000887567"/>
    </source>
</evidence>
<dbReference type="SUPFAM" id="SSF81321">
    <property type="entry name" value="Family A G protein-coupled receptor-like"/>
    <property type="match status" value="1"/>
</dbReference>
<dbReference type="GO" id="GO:0007268">
    <property type="term" value="P:chemical synaptic transmission"/>
    <property type="evidence" value="ECO:0007669"/>
    <property type="project" value="TreeGrafter"/>
</dbReference>
<evidence type="ECO:0000256" key="9">
    <source>
        <dbReference type="RuleBase" id="RU000688"/>
    </source>
</evidence>
<accession>A0A913XM98</accession>
<dbReference type="RefSeq" id="XP_020906366.1">
    <property type="nucleotide sequence ID" value="XM_021050707.2"/>
</dbReference>
<comment type="subcellular location">
    <subcellularLocation>
        <location evidence="1">Cell membrane</location>
        <topology evidence="1">Multi-pass membrane protein</topology>
    </subcellularLocation>
</comment>
<dbReference type="GO" id="GO:0045202">
    <property type="term" value="C:synapse"/>
    <property type="evidence" value="ECO:0007669"/>
    <property type="project" value="GOC"/>
</dbReference>
<keyword evidence="4 10" id="KW-1133">Transmembrane helix</keyword>
<dbReference type="PANTHER" id="PTHR24247">
    <property type="entry name" value="5-HYDROXYTRYPTAMINE RECEPTOR"/>
    <property type="match status" value="1"/>
</dbReference>
<dbReference type="GO" id="GO:0007187">
    <property type="term" value="P:G protein-coupled receptor signaling pathway, coupled to cyclic nucleotide second messenger"/>
    <property type="evidence" value="ECO:0007669"/>
    <property type="project" value="TreeGrafter"/>
</dbReference>
<dbReference type="PROSITE" id="PS00237">
    <property type="entry name" value="G_PROTEIN_RECEP_F1_1"/>
    <property type="match status" value="1"/>
</dbReference>
<keyword evidence="7 9" id="KW-0675">Receptor</keyword>
<feature type="transmembrane region" description="Helical" evidence="10">
    <location>
        <begin position="253"/>
        <end position="276"/>
    </location>
</feature>
<dbReference type="GO" id="GO:0004993">
    <property type="term" value="F:G protein-coupled serotonin receptor activity"/>
    <property type="evidence" value="ECO:0007669"/>
    <property type="project" value="TreeGrafter"/>
</dbReference>
<evidence type="ECO:0000259" key="11">
    <source>
        <dbReference type="PROSITE" id="PS50262"/>
    </source>
</evidence>
<evidence type="ECO:0000256" key="3">
    <source>
        <dbReference type="ARBA" id="ARBA00022692"/>
    </source>
</evidence>
<dbReference type="OrthoDB" id="5960981at2759"/>
<dbReference type="Proteomes" id="UP000887567">
    <property type="component" value="Unplaced"/>
</dbReference>